<dbReference type="AlphaFoldDB" id="A0A3S4AG45"/>
<dbReference type="RefSeq" id="WP_128497225.1">
    <property type="nucleotide sequence ID" value="NZ_RZNC01000001.1"/>
</dbReference>
<evidence type="ECO:0000313" key="4">
    <source>
        <dbReference type="Proteomes" id="UP000288603"/>
    </source>
</evidence>
<sequence length="144" mass="14893">MDRLERDRSAEEAPEELAGGNGEGDRSDGTLVPLLTFLVPIVAWLVSLAGSYAVQDFTCSAASSVGHPQPVAGLTVVLIALNAAMLAVCVISAAVGAVLLRRGRASSGFRLRVFLLVVGFASSLFFAFGVVLIGANPLIYGACQ</sequence>
<proteinExistence type="predicted"/>
<dbReference type="EMBL" id="RZNC01000001">
    <property type="protein sequence ID" value="RWZ67997.1"/>
    <property type="molecule type" value="Genomic_DNA"/>
</dbReference>
<feature type="compositionally biased region" description="Basic and acidic residues" evidence="1">
    <location>
        <begin position="1"/>
        <end position="11"/>
    </location>
</feature>
<organism evidence="3 4">
    <name type="scientific">Labedella populi</name>
    <dbReference type="NCBI Taxonomy" id="2498850"/>
    <lineage>
        <taxon>Bacteria</taxon>
        <taxon>Bacillati</taxon>
        <taxon>Actinomycetota</taxon>
        <taxon>Actinomycetes</taxon>
        <taxon>Micrococcales</taxon>
        <taxon>Microbacteriaceae</taxon>
        <taxon>Labedella</taxon>
    </lineage>
</organism>
<reference evidence="3 4" key="1">
    <citation type="submission" date="2018-12" db="EMBL/GenBank/DDBJ databases">
        <authorList>
            <person name="Li F."/>
        </authorList>
    </citation>
    <scope>NUCLEOTIDE SEQUENCE [LARGE SCALE GENOMIC DNA]</scope>
    <source>
        <strain evidence="3 4">8H24J-4-2</strain>
    </source>
</reference>
<feature type="transmembrane region" description="Helical" evidence="2">
    <location>
        <begin position="31"/>
        <end position="54"/>
    </location>
</feature>
<keyword evidence="4" id="KW-1185">Reference proteome</keyword>
<dbReference type="Proteomes" id="UP000288603">
    <property type="component" value="Unassembled WGS sequence"/>
</dbReference>
<keyword evidence="2" id="KW-1133">Transmembrane helix</keyword>
<evidence type="ECO:0000256" key="2">
    <source>
        <dbReference type="SAM" id="Phobius"/>
    </source>
</evidence>
<accession>A0A3S4AG45</accession>
<gene>
    <name evidence="3" type="ORF">ELQ92_01695</name>
</gene>
<feature type="transmembrane region" description="Helical" evidence="2">
    <location>
        <begin position="74"/>
        <end position="101"/>
    </location>
</feature>
<protein>
    <submittedName>
        <fullName evidence="3">Uncharacterized protein</fullName>
    </submittedName>
</protein>
<evidence type="ECO:0000256" key="1">
    <source>
        <dbReference type="SAM" id="MobiDB-lite"/>
    </source>
</evidence>
<keyword evidence="2" id="KW-0472">Membrane</keyword>
<feature type="transmembrane region" description="Helical" evidence="2">
    <location>
        <begin position="113"/>
        <end position="135"/>
    </location>
</feature>
<feature type="region of interest" description="Disordered" evidence="1">
    <location>
        <begin position="1"/>
        <end position="25"/>
    </location>
</feature>
<name>A0A3S4AG45_9MICO</name>
<keyword evidence="2" id="KW-0812">Transmembrane</keyword>
<evidence type="ECO:0000313" key="3">
    <source>
        <dbReference type="EMBL" id="RWZ67997.1"/>
    </source>
</evidence>
<comment type="caution">
    <text evidence="3">The sequence shown here is derived from an EMBL/GenBank/DDBJ whole genome shotgun (WGS) entry which is preliminary data.</text>
</comment>